<organism evidence="1 2">
    <name type="scientific">Solemya velum gill symbiont</name>
    <dbReference type="NCBI Taxonomy" id="2340"/>
    <lineage>
        <taxon>Bacteria</taxon>
        <taxon>Pseudomonadati</taxon>
        <taxon>Pseudomonadota</taxon>
        <taxon>Gammaproteobacteria</taxon>
        <taxon>sulfur-oxidizing symbionts</taxon>
    </lineage>
</organism>
<dbReference type="AlphaFoldDB" id="A0A1T2DNW5"/>
<protein>
    <submittedName>
        <fullName evidence="1">Uncharacterized protein</fullName>
    </submittedName>
</protein>
<dbReference type="Proteomes" id="UP000190962">
    <property type="component" value="Unassembled WGS sequence"/>
</dbReference>
<dbReference type="EMBL" id="MPNX01000001">
    <property type="protein sequence ID" value="OOY36086.1"/>
    <property type="molecule type" value="Genomic_DNA"/>
</dbReference>
<accession>A0A1T2DNW5</accession>
<sequence>MFLSTTIFNQIGEDFLLTDELIHTENFAPSFRFPEAVLHASVLLGRAHYRACRKKVNTFVKLFLQSL</sequence>
<comment type="caution">
    <text evidence="1">The sequence shown here is derived from an EMBL/GenBank/DDBJ whole genome shotgun (WGS) entry which is preliminary data.</text>
</comment>
<evidence type="ECO:0000313" key="1">
    <source>
        <dbReference type="EMBL" id="OOY36086.1"/>
    </source>
</evidence>
<reference evidence="1 2" key="1">
    <citation type="submission" date="2016-11" db="EMBL/GenBank/DDBJ databases">
        <title>Mixed transmission modes and dynamic genome evolution in an obligate animal-bacterial symbiosis.</title>
        <authorList>
            <person name="Russell S.L."/>
            <person name="Corbett-Detig R.B."/>
            <person name="Cavanaugh C.M."/>
        </authorList>
    </citation>
    <scope>NUCLEOTIDE SEQUENCE [LARGE SCALE GENOMIC DNA]</scope>
    <source>
        <strain evidence="1">MA-KB16</strain>
    </source>
</reference>
<gene>
    <name evidence="1" type="ORF">BOV88_00320</name>
</gene>
<evidence type="ECO:0000313" key="2">
    <source>
        <dbReference type="Proteomes" id="UP000190962"/>
    </source>
</evidence>
<proteinExistence type="predicted"/>
<name>A0A1T2DNW5_SOVGS</name>